<feature type="compositionally biased region" description="Polar residues" evidence="1">
    <location>
        <begin position="625"/>
        <end position="644"/>
    </location>
</feature>
<name>A0A072NWH3_9EURO</name>
<feature type="compositionally biased region" description="Basic and acidic residues" evidence="1">
    <location>
        <begin position="564"/>
        <end position="579"/>
    </location>
</feature>
<feature type="compositionally biased region" description="Basic and acidic residues" evidence="1">
    <location>
        <begin position="364"/>
        <end position="376"/>
    </location>
</feature>
<dbReference type="STRING" id="1182545.A0A072NWH3"/>
<reference evidence="2 3" key="1">
    <citation type="submission" date="2013-03" db="EMBL/GenBank/DDBJ databases">
        <title>The Genome Sequence of Exophiala aquamarina CBS 119918.</title>
        <authorList>
            <consortium name="The Broad Institute Genomics Platform"/>
            <person name="Cuomo C."/>
            <person name="de Hoog S."/>
            <person name="Gorbushina A."/>
            <person name="Walker B."/>
            <person name="Young S.K."/>
            <person name="Zeng Q."/>
            <person name="Gargeya S."/>
            <person name="Fitzgerald M."/>
            <person name="Haas B."/>
            <person name="Abouelleil A."/>
            <person name="Allen A.W."/>
            <person name="Alvarado L."/>
            <person name="Arachchi H.M."/>
            <person name="Berlin A.M."/>
            <person name="Chapman S.B."/>
            <person name="Gainer-Dewar J."/>
            <person name="Goldberg J."/>
            <person name="Griggs A."/>
            <person name="Gujja S."/>
            <person name="Hansen M."/>
            <person name="Howarth C."/>
            <person name="Imamovic A."/>
            <person name="Ireland A."/>
            <person name="Larimer J."/>
            <person name="McCowan C."/>
            <person name="Murphy C."/>
            <person name="Pearson M."/>
            <person name="Poon T.W."/>
            <person name="Priest M."/>
            <person name="Roberts A."/>
            <person name="Saif S."/>
            <person name="Shea T."/>
            <person name="Sisk P."/>
            <person name="Sykes S."/>
            <person name="Wortman J."/>
            <person name="Nusbaum C."/>
            <person name="Birren B."/>
        </authorList>
    </citation>
    <scope>NUCLEOTIDE SEQUENCE [LARGE SCALE GENOMIC DNA]</scope>
    <source>
        <strain evidence="2 3">CBS 119918</strain>
    </source>
</reference>
<dbReference type="GeneID" id="25286742"/>
<feature type="region of interest" description="Disordered" evidence="1">
    <location>
        <begin position="270"/>
        <end position="537"/>
    </location>
</feature>
<keyword evidence="3" id="KW-1185">Reference proteome</keyword>
<feature type="compositionally biased region" description="Basic and acidic residues" evidence="1">
    <location>
        <begin position="37"/>
        <end position="47"/>
    </location>
</feature>
<gene>
    <name evidence="2" type="ORF">A1O9_11846</name>
</gene>
<dbReference type="RefSeq" id="XP_013254809.1">
    <property type="nucleotide sequence ID" value="XM_013399355.1"/>
</dbReference>
<evidence type="ECO:0000313" key="2">
    <source>
        <dbReference type="EMBL" id="KEF52219.1"/>
    </source>
</evidence>
<feature type="compositionally biased region" description="Polar residues" evidence="1">
    <location>
        <begin position="25"/>
        <end position="36"/>
    </location>
</feature>
<accession>A0A072NWH3</accession>
<organism evidence="2 3">
    <name type="scientific">Exophiala aquamarina CBS 119918</name>
    <dbReference type="NCBI Taxonomy" id="1182545"/>
    <lineage>
        <taxon>Eukaryota</taxon>
        <taxon>Fungi</taxon>
        <taxon>Dikarya</taxon>
        <taxon>Ascomycota</taxon>
        <taxon>Pezizomycotina</taxon>
        <taxon>Eurotiomycetes</taxon>
        <taxon>Chaetothyriomycetidae</taxon>
        <taxon>Chaetothyriales</taxon>
        <taxon>Herpotrichiellaceae</taxon>
        <taxon>Exophiala</taxon>
    </lineage>
</organism>
<protein>
    <submittedName>
        <fullName evidence="2">Uncharacterized protein</fullName>
    </submittedName>
</protein>
<dbReference type="VEuPathDB" id="FungiDB:A1O9_11846"/>
<feature type="compositionally biased region" description="Polar residues" evidence="1">
    <location>
        <begin position="428"/>
        <end position="443"/>
    </location>
</feature>
<feature type="compositionally biased region" description="Basic and acidic residues" evidence="1">
    <location>
        <begin position="650"/>
        <end position="659"/>
    </location>
</feature>
<dbReference type="Proteomes" id="UP000027920">
    <property type="component" value="Unassembled WGS sequence"/>
</dbReference>
<feature type="compositionally biased region" description="Polar residues" evidence="1">
    <location>
        <begin position="103"/>
        <end position="118"/>
    </location>
</feature>
<dbReference type="AlphaFoldDB" id="A0A072NWH3"/>
<dbReference type="EMBL" id="AMGV01000019">
    <property type="protein sequence ID" value="KEF52219.1"/>
    <property type="molecule type" value="Genomic_DNA"/>
</dbReference>
<dbReference type="OrthoDB" id="5407458at2759"/>
<feature type="compositionally biased region" description="Basic and acidic residues" evidence="1">
    <location>
        <begin position="458"/>
        <end position="468"/>
    </location>
</feature>
<evidence type="ECO:0000256" key="1">
    <source>
        <dbReference type="SAM" id="MobiDB-lite"/>
    </source>
</evidence>
<feature type="compositionally biased region" description="Polar residues" evidence="1">
    <location>
        <begin position="186"/>
        <end position="195"/>
    </location>
</feature>
<feature type="compositionally biased region" description="Low complexity" evidence="1">
    <location>
        <begin position="490"/>
        <end position="511"/>
    </location>
</feature>
<comment type="caution">
    <text evidence="2">The sequence shown here is derived from an EMBL/GenBank/DDBJ whole genome shotgun (WGS) entry which is preliminary data.</text>
</comment>
<evidence type="ECO:0000313" key="3">
    <source>
        <dbReference type="Proteomes" id="UP000027920"/>
    </source>
</evidence>
<feature type="region of interest" description="Disordered" evidence="1">
    <location>
        <begin position="1"/>
        <end position="135"/>
    </location>
</feature>
<feature type="region of interest" description="Disordered" evidence="1">
    <location>
        <begin position="157"/>
        <end position="216"/>
    </location>
</feature>
<feature type="compositionally biased region" description="Low complexity" evidence="1">
    <location>
        <begin position="590"/>
        <end position="600"/>
    </location>
</feature>
<feature type="region of interest" description="Disordered" evidence="1">
    <location>
        <begin position="562"/>
        <end position="659"/>
    </location>
</feature>
<proteinExistence type="predicted"/>
<sequence length="659" mass="73017">MPDLDRRRPRVATCEDWDEDAETTLPGSRTTANVSIKRSEQDLASGHRDHKNAMNGVDSGYVSRADTLVSEPTSVRRRTNDLKIETGPAVLERERQPYHMPQSAPSKPSSRRQSSLQLKGSVASDPRPAKAKQVHDWGTCQICDRYGWHDKDKLRAVSMAPPQPPSPTATRATPAGRAKDDAAIPTKTQRSSSMRQPRPLSVVTNPANPPQYPQQPIYATPVFAPSTWATPATPVQYAQPTYTYAAQLPTPTSGPPQYAPYQPVQAYFDPVAVPEPRSAKPSRRSSPVRRATLYGDPVINQAQHVSFPVLERIPSRESRPTLTSHKSNRSTEQDRIVMPPPPKPQTSEPALSRRPSARRAKAYIQDDPHVRERPSKEPLASEQDYEEYVDLRPTTSQRARRESPSCPPNSYRAPAFIDSRPILPRKSVSYSTTEATTKVASSKSHQHRRTTLPSVPLEQKEADAEAYQRKRGSATPHLTLEALRGLEKGSASSRSETGSSYSHKSHQSSSKDSSRGRSQTHHSVTTTTITLPGGLNVNIPAGFKSDGRPLSINVGDLTFSVNSQEKETERPREQKRIERAPSVASKTSRRSIASSNVSSNDGPKKTSRRTSQLEERVRPSRQHSRTPSTTGQSYEYTTTVTSRRQSADLGNRHEDYYGA</sequence>
<dbReference type="HOGENOM" id="CLU_413894_0_0_1"/>